<evidence type="ECO:0000313" key="2">
    <source>
        <dbReference type="Proteomes" id="UP000324800"/>
    </source>
</evidence>
<dbReference type="AlphaFoldDB" id="A0A5J4TWB9"/>
<dbReference type="Gene3D" id="1.25.10.10">
    <property type="entry name" value="Leucine-rich Repeat Variant"/>
    <property type="match status" value="1"/>
</dbReference>
<dbReference type="EMBL" id="SNRW01024526">
    <property type="protein sequence ID" value="KAA6362203.1"/>
    <property type="molecule type" value="Genomic_DNA"/>
</dbReference>
<protein>
    <submittedName>
        <fullName evidence="1">Uncharacterized protein</fullName>
    </submittedName>
</protein>
<sequence length="163" mass="18578">IVDALFVFTHPYSITISQLLFEKKPFRYLLRILDHQDSFIVGNAIAAIDNILYCGAIGSDESLENPYYEELYQQGGIQKIFKLFQQTDNQFNKDGSALCLGFAFKSREIGDAQMKEQIISHLQSIVNHNEEETRNEVKLALKFLSYNPVNWAIIARGGFVIPV</sequence>
<dbReference type="SUPFAM" id="SSF48371">
    <property type="entry name" value="ARM repeat"/>
    <property type="match status" value="1"/>
</dbReference>
<dbReference type="InterPro" id="IPR011989">
    <property type="entry name" value="ARM-like"/>
</dbReference>
<evidence type="ECO:0000313" key="1">
    <source>
        <dbReference type="EMBL" id="KAA6362203.1"/>
    </source>
</evidence>
<feature type="non-terminal residue" evidence="1">
    <location>
        <position position="1"/>
    </location>
</feature>
<reference evidence="1 2" key="1">
    <citation type="submission" date="2019-03" db="EMBL/GenBank/DDBJ databases">
        <title>Single cell metagenomics reveals metabolic interactions within the superorganism composed of flagellate Streblomastix strix and complex community of Bacteroidetes bacteria on its surface.</title>
        <authorList>
            <person name="Treitli S.C."/>
            <person name="Kolisko M."/>
            <person name="Husnik F."/>
            <person name="Keeling P."/>
            <person name="Hampl V."/>
        </authorList>
    </citation>
    <scope>NUCLEOTIDE SEQUENCE [LARGE SCALE GENOMIC DNA]</scope>
    <source>
        <strain evidence="1">ST1C</strain>
    </source>
</reference>
<comment type="caution">
    <text evidence="1">The sequence shown here is derived from an EMBL/GenBank/DDBJ whole genome shotgun (WGS) entry which is preliminary data.</text>
</comment>
<dbReference type="OrthoDB" id="7537227at2759"/>
<gene>
    <name evidence="1" type="ORF">EZS28_042269</name>
</gene>
<organism evidence="1 2">
    <name type="scientific">Streblomastix strix</name>
    <dbReference type="NCBI Taxonomy" id="222440"/>
    <lineage>
        <taxon>Eukaryota</taxon>
        <taxon>Metamonada</taxon>
        <taxon>Preaxostyla</taxon>
        <taxon>Oxymonadida</taxon>
        <taxon>Streblomastigidae</taxon>
        <taxon>Streblomastix</taxon>
    </lineage>
</organism>
<dbReference type="InterPro" id="IPR016024">
    <property type="entry name" value="ARM-type_fold"/>
</dbReference>
<dbReference type="Proteomes" id="UP000324800">
    <property type="component" value="Unassembled WGS sequence"/>
</dbReference>
<name>A0A5J4TWB9_9EUKA</name>
<proteinExistence type="predicted"/>
<accession>A0A5J4TWB9</accession>